<dbReference type="EMBL" id="OE847558">
    <property type="protein sequence ID" value="CAD7611430.1"/>
    <property type="molecule type" value="Genomic_DNA"/>
</dbReference>
<name>A0A7R9PSJ2_TIMGE</name>
<proteinExistence type="predicted"/>
<protein>
    <submittedName>
        <fullName evidence="1">Uncharacterized protein</fullName>
    </submittedName>
</protein>
<evidence type="ECO:0000313" key="1">
    <source>
        <dbReference type="EMBL" id="CAD7611430.1"/>
    </source>
</evidence>
<gene>
    <name evidence="1" type="ORF">TGEB3V08_LOCUS10988</name>
</gene>
<reference evidence="1" key="1">
    <citation type="submission" date="2020-11" db="EMBL/GenBank/DDBJ databases">
        <authorList>
            <person name="Tran Van P."/>
        </authorList>
    </citation>
    <scope>NUCLEOTIDE SEQUENCE</scope>
</reference>
<organism evidence="1">
    <name type="scientific">Timema genevievae</name>
    <name type="common">Walking stick</name>
    <dbReference type="NCBI Taxonomy" id="629358"/>
    <lineage>
        <taxon>Eukaryota</taxon>
        <taxon>Metazoa</taxon>
        <taxon>Ecdysozoa</taxon>
        <taxon>Arthropoda</taxon>
        <taxon>Hexapoda</taxon>
        <taxon>Insecta</taxon>
        <taxon>Pterygota</taxon>
        <taxon>Neoptera</taxon>
        <taxon>Polyneoptera</taxon>
        <taxon>Phasmatodea</taxon>
        <taxon>Timematodea</taxon>
        <taxon>Timematoidea</taxon>
        <taxon>Timematidae</taxon>
        <taxon>Timema</taxon>
    </lineage>
</organism>
<sequence length="124" mass="13371">MQQDSWREQAAHSDLPAAYTPWADTLPLGVKAPGIQLPQKVILLQPGDPPNCEPYVHGSFSLSPPLLGQVLNISAVKHDSIEGNNIAAYIAEFTLGPSKALREFVPNMAELATTPTNLMKANAR</sequence>
<dbReference type="AlphaFoldDB" id="A0A7R9PSJ2"/>
<accession>A0A7R9PSJ2</accession>